<feature type="non-terminal residue" evidence="2">
    <location>
        <position position="1"/>
    </location>
</feature>
<feature type="region of interest" description="Disordered" evidence="1">
    <location>
        <begin position="1"/>
        <end position="75"/>
    </location>
</feature>
<protein>
    <submittedName>
        <fullName evidence="2">Uncharacterized protein</fullName>
    </submittedName>
</protein>
<gene>
    <name evidence="2" type="ORF">J8J21_23085</name>
</gene>
<dbReference type="Proteomes" id="UP000671119">
    <property type="component" value="Unassembled WGS sequence"/>
</dbReference>
<dbReference type="AlphaFoldDB" id="A0ABD4Q8J1"/>
<dbReference type="EMBL" id="JAGIZI010000760">
    <property type="protein sequence ID" value="MBP0685934.1"/>
    <property type="molecule type" value="Genomic_DNA"/>
</dbReference>
<feature type="compositionally biased region" description="Acidic residues" evidence="1">
    <location>
        <begin position="66"/>
        <end position="75"/>
    </location>
</feature>
<evidence type="ECO:0000256" key="1">
    <source>
        <dbReference type="SAM" id="MobiDB-lite"/>
    </source>
</evidence>
<proteinExistence type="predicted"/>
<reference evidence="2 3" key="1">
    <citation type="submission" date="2021-03" db="EMBL/GenBank/DDBJ databases">
        <title>Whole Genome Sequencing of Mycobacterium tuberculosis clinical isolates from Arunachal Pradesh, India.</title>
        <authorList>
            <person name="Singh S."/>
            <person name="Mudliar S.R."/>
            <person name="Kulsum U."/>
            <person name="Rufai S.B."/>
            <person name="Singh P.K."/>
            <person name="Umpo M."/>
            <person name="Nyori M."/>
        </authorList>
    </citation>
    <scope>NUCLEOTIDE SEQUENCE [LARGE SCALE GENOMIC DNA]</scope>
    <source>
        <strain evidence="2 3">OMICS/BPL/0142/20/SP</strain>
    </source>
</reference>
<name>A0ABD4Q8J1_MYCTX</name>
<feature type="non-terminal residue" evidence="2">
    <location>
        <position position="75"/>
    </location>
</feature>
<sequence length="75" mass="8211">RDVERYSLTAPGDLIQASQSLPGNPHGDDPDTAEGVIRMDTGYYGEHNPDNHGLVQGLKGHGEYWNDPDSDAFEN</sequence>
<comment type="caution">
    <text evidence="2">The sequence shown here is derived from an EMBL/GenBank/DDBJ whole genome shotgun (WGS) entry which is preliminary data.</text>
</comment>
<evidence type="ECO:0000313" key="3">
    <source>
        <dbReference type="Proteomes" id="UP000671119"/>
    </source>
</evidence>
<evidence type="ECO:0000313" key="2">
    <source>
        <dbReference type="EMBL" id="MBP0685934.1"/>
    </source>
</evidence>
<accession>A0ABD4Q8J1</accession>
<organism evidence="2 3">
    <name type="scientific">Mycobacterium tuberculosis</name>
    <dbReference type="NCBI Taxonomy" id="1773"/>
    <lineage>
        <taxon>Bacteria</taxon>
        <taxon>Bacillati</taxon>
        <taxon>Actinomycetota</taxon>
        <taxon>Actinomycetes</taxon>
        <taxon>Mycobacteriales</taxon>
        <taxon>Mycobacteriaceae</taxon>
        <taxon>Mycobacterium</taxon>
        <taxon>Mycobacterium tuberculosis complex</taxon>
    </lineage>
</organism>